<dbReference type="GO" id="GO:0005737">
    <property type="term" value="C:cytoplasm"/>
    <property type="evidence" value="ECO:0007669"/>
    <property type="project" value="TreeGrafter"/>
</dbReference>
<dbReference type="Gene3D" id="3.90.180.10">
    <property type="entry name" value="Medium-chain alcohol dehydrogenases, catalytic domain"/>
    <property type="match status" value="2"/>
</dbReference>
<dbReference type="Pfam" id="PF08240">
    <property type="entry name" value="ADH_N"/>
    <property type="match status" value="1"/>
</dbReference>
<dbReference type="Gene3D" id="3.40.50.720">
    <property type="entry name" value="NAD(P)-binding Rossmann-like Domain"/>
    <property type="match status" value="2"/>
</dbReference>
<keyword evidence="4" id="KW-0479">Metal-binding</keyword>
<evidence type="ECO:0000256" key="3">
    <source>
        <dbReference type="ARBA" id="ARBA00013190"/>
    </source>
</evidence>
<dbReference type="AlphaFoldDB" id="A0A9W8NTH1"/>
<reference evidence="10 11" key="1">
    <citation type="journal article" date="2023" name="Proc. Natl. Acad. Sci. U.S.A.">
        <title>A global phylogenomic analysis of the shiitake genus Lentinula.</title>
        <authorList>
            <person name="Sierra-Patev S."/>
            <person name="Min B."/>
            <person name="Naranjo-Ortiz M."/>
            <person name="Looney B."/>
            <person name="Konkel Z."/>
            <person name="Slot J.C."/>
            <person name="Sakamoto Y."/>
            <person name="Steenwyk J.L."/>
            <person name="Rokas A."/>
            <person name="Carro J."/>
            <person name="Camarero S."/>
            <person name="Ferreira P."/>
            <person name="Molpeceres G."/>
            <person name="Ruiz-Duenas F.J."/>
            <person name="Serrano A."/>
            <person name="Henrissat B."/>
            <person name="Drula E."/>
            <person name="Hughes K.W."/>
            <person name="Mata J.L."/>
            <person name="Ishikawa N.K."/>
            <person name="Vargas-Isla R."/>
            <person name="Ushijima S."/>
            <person name="Smith C.A."/>
            <person name="Donoghue J."/>
            <person name="Ahrendt S."/>
            <person name="Andreopoulos W."/>
            <person name="He G."/>
            <person name="LaButti K."/>
            <person name="Lipzen A."/>
            <person name="Ng V."/>
            <person name="Riley R."/>
            <person name="Sandor L."/>
            <person name="Barry K."/>
            <person name="Martinez A.T."/>
            <person name="Xiao Y."/>
            <person name="Gibbons J.G."/>
            <person name="Terashima K."/>
            <person name="Grigoriev I.V."/>
            <person name="Hibbett D."/>
        </authorList>
    </citation>
    <scope>NUCLEOTIDE SEQUENCE [LARGE SCALE GENOMIC DNA]</scope>
    <source>
        <strain evidence="10 11">TFB7810</strain>
    </source>
</reference>
<dbReference type="SUPFAM" id="SSF50129">
    <property type="entry name" value="GroES-like"/>
    <property type="match status" value="1"/>
</dbReference>
<dbReference type="InterPro" id="IPR013154">
    <property type="entry name" value="ADH-like_N"/>
</dbReference>
<comment type="similarity">
    <text evidence="2">Belongs to the zinc-containing alcohol dehydrogenase family.</text>
</comment>
<feature type="domain" description="Alcohol dehydrogenase-like N-terminal" evidence="9">
    <location>
        <begin position="38"/>
        <end position="152"/>
    </location>
</feature>
<keyword evidence="6" id="KW-0560">Oxidoreductase</keyword>
<keyword evidence="11" id="KW-1185">Reference proteome</keyword>
<dbReference type="InterPro" id="IPR011032">
    <property type="entry name" value="GroES-like_sf"/>
</dbReference>
<protein>
    <recommendedName>
        <fullName evidence="3">alcohol dehydrogenase</fullName>
        <ecNumber evidence="3">1.1.1.1</ecNumber>
    </recommendedName>
</protein>
<dbReference type="GO" id="GO:0004022">
    <property type="term" value="F:alcohol dehydrogenase (NAD+) activity"/>
    <property type="evidence" value="ECO:0007669"/>
    <property type="project" value="UniProtKB-EC"/>
</dbReference>
<dbReference type="CDD" id="cd08297">
    <property type="entry name" value="CAD3"/>
    <property type="match status" value="1"/>
</dbReference>
<dbReference type="PANTHER" id="PTHR42940">
    <property type="entry name" value="ALCOHOL DEHYDROGENASE 1-RELATED"/>
    <property type="match status" value="1"/>
</dbReference>
<evidence type="ECO:0000256" key="7">
    <source>
        <dbReference type="ARBA" id="ARBA00023027"/>
    </source>
</evidence>
<proteinExistence type="inferred from homology"/>
<dbReference type="InterPro" id="IPR013149">
    <property type="entry name" value="ADH-like_C"/>
</dbReference>
<evidence type="ECO:0000259" key="9">
    <source>
        <dbReference type="Pfam" id="PF08240"/>
    </source>
</evidence>
<dbReference type="SUPFAM" id="SSF51735">
    <property type="entry name" value="NAD(P)-binding Rossmann-fold domains"/>
    <property type="match status" value="1"/>
</dbReference>
<evidence type="ECO:0000256" key="6">
    <source>
        <dbReference type="ARBA" id="ARBA00023002"/>
    </source>
</evidence>
<accession>A0A9W8NTH1</accession>
<keyword evidence="5" id="KW-0862">Zinc</keyword>
<evidence type="ECO:0000256" key="5">
    <source>
        <dbReference type="ARBA" id="ARBA00022833"/>
    </source>
</evidence>
<dbReference type="GO" id="GO:0046872">
    <property type="term" value="F:metal ion binding"/>
    <property type="evidence" value="ECO:0007669"/>
    <property type="project" value="UniProtKB-KW"/>
</dbReference>
<dbReference type="Pfam" id="PF00107">
    <property type="entry name" value="ADH_zinc_N"/>
    <property type="match status" value="1"/>
</dbReference>
<comment type="cofactor">
    <cofactor evidence="1">
        <name>Zn(2+)</name>
        <dbReference type="ChEBI" id="CHEBI:29105"/>
    </cofactor>
</comment>
<name>A0A9W8NTH1_9AGAR</name>
<organism evidence="10 11">
    <name type="scientific">Lentinula detonsa</name>
    <dbReference type="NCBI Taxonomy" id="2804962"/>
    <lineage>
        <taxon>Eukaryota</taxon>
        <taxon>Fungi</taxon>
        <taxon>Dikarya</taxon>
        <taxon>Basidiomycota</taxon>
        <taxon>Agaricomycotina</taxon>
        <taxon>Agaricomycetes</taxon>
        <taxon>Agaricomycetidae</taxon>
        <taxon>Agaricales</taxon>
        <taxon>Marasmiineae</taxon>
        <taxon>Omphalotaceae</taxon>
        <taxon>Lentinula</taxon>
    </lineage>
</organism>
<comment type="caution">
    <text evidence="10">The sequence shown here is derived from an EMBL/GenBank/DDBJ whole genome shotgun (WGS) entry which is preliminary data.</text>
</comment>
<sequence>MTSTIAVPATARAAVITTVKEDLVIKEVDVVQPSDLAAGECLVKVDYAGCCHSDIHVKNDDWGRTQTPIVGGHEGVGHVIAIGANTIGSPVKIGDRVGMKWFANACLKCEMCRLGYESCCTLAREQTHGLTVEGTFAEYTRCWVDYLTPIPDGLDSAAVTPLLCAGLTIYKALKVSNAKPGHWVALSGAGGGLGHLGEEIPCKYALPLLDIHISIGIQFAVAMGIRVIAIDTGAEKRDLCYKLGAEKWVDFAESKDLVKDVQDATGGIGPHAAIIAVGHALPFNQALMYLRSTGTLVAIGMPGPANGILNVPIALLISKCLSIVGSATGNRQDMAEALDFMARGKVDCHHEIRDFNEVNNALKDVSEGKVKGRIVLKIAS</sequence>
<evidence type="ECO:0000256" key="1">
    <source>
        <dbReference type="ARBA" id="ARBA00001947"/>
    </source>
</evidence>
<keyword evidence="7" id="KW-0520">NAD</keyword>
<dbReference type="Proteomes" id="UP001142393">
    <property type="component" value="Unassembled WGS sequence"/>
</dbReference>
<evidence type="ECO:0000256" key="2">
    <source>
        <dbReference type="ARBA" id="ARBA00008072"/>
    </source>
</evidence>
<evidence type="ECO:0000313" key="10">
    <source>
        <dbReference type="EMBL" id="KAJ3740368.1"/>
    </source>
</evidence>
<evidence type="ECO:0000313" key="11">
    <source>
        <dbReference type="Proteomes" id="UP001142393"/>
    </source>
</evidence>
<dbReference type="InterPro" id="IPR036291">
    <property type="entry name" value="NAD(P)-bd_dom_sf"/>
</dbReference>
<dbReference type="EC" id="1.1.1.1" evidence="3"/>
<evidence type="ECO:0000256" key="4">
    <source>
        <dbReference type="ARBA" id="ARBA00022723"/>
    </source>
</evidence>
<evidence type="ECO:0000259" key="8">
    <source>
        <dbReference type="Pfam" id="PF00107"/>
    </source>
</evidence>
<gene>
    <name evidence="10" type="ORF">DFH05DRAFT_1452084</name>
</gene>
<dbReference type="PANTHER" id="PTHR42940:SF3">
    <property type="entry name" value="ALCOHOL DEHYDROGENASE 1-RELATED"/>
    <property type="match status" value="1"/>
</dbReference>
<dbReference type="EMBL" id="JANVFU010000014">
    <property type="protein sequence ID" value="KAJ3740368.1"/>
    <property type="molecule type" value="Genomic_DNA"/>
</dbReference>
<feature type="domain" description="Alcohol dehydrogenase-like C-terminal" evidence="8">
    <location>
        <begin position="215"/>
        <end position="342"/>
    </location>
</feature>